<evidence type="ECO:0000313" key="1">
    <source>
        <dbReference type="EMBL" id="KDO17753.1"/>
    </source>
</evidence>
<sequence length="157" mass="17148">VWCSLLGNHRATGASDAKFLLRRHPASKRARQLYQPSAVELRTSRGLLLCVRACEPVWPDYTSAIFGARHLSLSSVFARCIIYRSGAALCSVLRLDMKDGAQGTIATGVEKKRVQCSEFEMPAMASGPDGRCSFNLLPSYSRACQLANLQCGAFHPV</sequence>
<dbReference type="KEGG" id="spar:SPRG_21809"/>
<dbReference type="AlphaFoldDB" id="A0A067BHY5"/>
<dbReference type="Proteomes" id="UP000030745">
    <property type="component" value="Unassembled WGS sequence"/>
</dbReference>
<feature type="non-terminal residue" evidence="1">
    <location>
        <position position="1"/>
    </location>
</feature>
<evidence type="ECO:0000313" key="2">
    <source>
        <dbReference type="Proteomes" id="UP000030745"/>
    </source>
</evidence>
<protein>
    <submittedName>
        <fullName evidence="1">Uncharacterized protein</fullName>
    </submittedName>
</protein>
<organism evidence="1 2">
    <name type="scientific">Saprolegnia parasitica (strain CBS 223.65)</name>
    <dbReference type="NCBI Taxonomy" id="695850"/>
    <lineage>
        <taxon>Eukaryota</taxon>
        <taxon>Sar</taxon>
        <taxon>Stramenopiles</taxon>
        <taxon>Oomycota</taxon>
        <taxon>Saprolegniomycetes</taxon>
        <taxon>Saprolegniales</taxon>
        <taxon>Saprolegniaceae</taxon>
        <taxon>Saprolegnia</taxon>
    </lineage>
</organism>
<accession>A0A067BHY5</accession>
<name>A0A067BHY5_SAPPC</name>
<gene>
    <name evidence="1" type="ORF">SPRG_21809</name>
</gene>
<dbReference type="EMBL" id="KK583574">
    <property type="protein sequence ID" value="KDO17753.1"/>
    <property type="molecule type" value="Genomic_DNA"/>
</dbReference>
<dbReference type="GeneID" id="24142351"/>
<proteinExistence type="predicted"/>
<dbReference type="RefSeq" id="XP_012211537.1">
    <property type="nucleotide sequence ID" value="XM_012356147.1"/>
</dbReference>
<dbReference type="VEuPathDB" id="FungiDB:SPRG_21809"/>
<reference evidence="1 2" key="1">
    <citation type="journal article" date="2013" name="PLoS Genet.">
        <title>Distinctive expansion of potential virulence genes in the genome of the oomycete fish pathogen Saprolegnia parasitica.</title>
        <authorList>
            <person name="Jiang R.H."/>
            <person name="de Bruijn I."/>
            <person name="Haas B.J."/>
            <person name="Belmonte R."/>
            <person name="Lobach L."/>
            <person name="Christie J."/>
            <person name="van den Ackerveken G."/>
            <person name="Bottin A."/>
            <person name="Bulone V."/>
            <person name="Diaz-Moreno S.M."/>
            <person name="Dumas B."/>
            <person name="Fan L."/>
            <person name="Gaulin E."/>
            <person name="Govers F."/>
            <person name="Grenville-Briggs L.J."/>
            <person name="Horner N.R."/>
            <person name="Levin J.Z."/>
            <person name="Mammella M."/>
            <person name="Meijer H.J."/>
            <person name="Morris P."/>
            <person name="Nusbaum C."/>
            <person name="Oome S."/>
            <person name="Phillips A.J."/>
            <person name="van Rooyen D."/>
            <person name="Rzeszutek E."/>
            <person name="Saraiva M."/>
            <person name="Secombes C.J."/>
            <person name="Seidl M.F."/>
            <person name="Snel B."/>
            <person name="Stassen J.H."/>
            <person name="Sykes S."/>
            <person name="Tripathy S."/>
            <person name="van den Berg H."/>
            <person name="Vega-Arreguin J.C."/>
            <person name="Wawra S."/>
            <person name="Young S.K."/>
            <person name="Zeng Q."/>
            <person name="Dieguez-Uribeondo J."/>
            <person name="Russ C."/>
            <person name="Tyler B.M."/>
            <person name="van West P."/>
        </authorList>
    </citation>
    <scope>NUCLEOTIDE SEQUENCE [LARGE SCALE GENOMIC DNA]</scope>
    <source>
        <strain evidence="1 2">CBS 223.65</strain>
    </source>
</reference>
<keyword evidence="2" id="KW-1185">Reference proteome</keyword>